<reference evidence="8" key="1">
    <citation type="submission" date="2019-03" db="EMBL/GenBank/DDBJ databases">
        <title>Genome sequencing and reference-guided assembly of Black Bengal Goat (Capra hircus).</title>
        <authorList>
            <person name="Siddiki A.Z."/>
            <person name="Baten A."/>
            <person name="Billah M."/>
            <person name="Alam M.A.U."/>
            <person name="Shawrob K.S.M."/>
            <person name="Saha S."/>
            <person name="Chowdhury M."/>
            <person name="Rahman A.H."/>
            <person name="Stear M."/>
            <person name="Miah G."/>
            <person name="Das G.B."/>
            <person name="Hossain M.M."/>
            <person name="Kumkum M."/>
            <person name="Islam M.S."/>
            <person name="Mollah A.M."/>
            <person name="Ahsan A."/>
            <person name="Tusar F."/>
            <person name="Khan M.K.I."/>
        </authorList>
    </citation>
    <scope>NUCLEOTIDE SEQUENCE [LARGE SCALE GENOMIC DNA]</scope>
</reference>
<dbReference type="SUPFAM" id="SSF47473">
    <property type="entry name" value="EF-hand"/>
    <property type="match status" value="1"/>
</dbReference>
<keyword evidence="4" id="KW-0677">Repeat</keyword>
<dbReference type="GO" id="GO:0005246">
    <property type="term" value="F:calcium channel regulator activity"/>
    <property type="evidence" value="ECO:0007669"/>
    <property type="project" value="TreeGrafter"/>
</dbReference>
<protein>
    <recommendedName>
        <fullName evidence="7">EF-hand domain-containing protein</fullName>
    </recommendedName>
</protein>
<keyword evidence="5" id="KW-0106">Calcium</keyword>
<dbReference type="AlphaFoldDB" id="A0A8C2RNV5"/>
<accession>A0A8C2RNV5</accession>
<dbReference type="CDD" id="cd00051">
    <property type="entry name" value="EFh"/>
    <property type="match status" value="2"/>
</dbReference>
<dbReference type="GO" id="GO:0005509">
    <property type="term" value="F:calcium ion binding"/>
    <property type="evidence" value="ECO:0007669"/>
    <property type="project" value="InterPro"/>
</dbReference>
<keyword evidence="6" id="KW-0732">Signal</keyword>
<feature type="domain" description="EF-hand" evidence="7">
    <location>
        <begin position="214"/>
        <end position="249"/>
    </location>
</feature>
<feature type="domain" description="EF-hand" evidence="7">
    <location>
        <begin position="251"/>
        <end position="283"/>
    </location>
</feature>
<proteinExistence type="predicted"/>
<evidence type="ECO:0000256" key="4">
    <source>
        <dbReference type="ARBA" id="ARBA00022737"/>
    </source>
</evidence>
<dbReference type="PANTHER" id="PTHR45917:SF4">
    <property type="entry name" value="CALCIUM-BINDING PROTEIN 4"/>
    <property type="match status" value="1"/>
</dbReference>
<name>A0A8C2RNV5_CAPHI</name>
<keyword evidence="3" id="KW-0479">Metal-binding</keyword>
<dbReference type="Ensembl" id="ENSCHIT00010043355.1">
    <property type="protein sequence ID" value="ENSCHIP00010030783.1"/>
    <property type="gene ID" value="ENSCHIG00010022776.1"/>
</dbReference>
<dbReference type="GO" id="GO:0005737">
    <property type="term" value="C:cytoplasm"/>
    <property type="evidence" value="ECO:0007669"/>
    <property type="project" value="UniProtKB-SubCell"/>
</dbReference>
<evidence type="ECO:0000256" key="5">
    <source>
        <dbReference type="ARBA" id="ARBA00022837"/>
    </source>
</evidence>
<dbReference type="PROSITE" id="PS00018">
    <property type="entry name" value="EF_HAND_1"/>
    <property type="match status" value="2"/>
</dbReference>
<feature type="domain" description="EF-hand" evidence="7">
    <location>
        <begin position="137"/>
        <end position="172"/>
    </location>
</feature>
<dbReference type="SMART" id="SM00054">
    <property type="entry name" value="EFh"/>
    <property type="match status" value="3"/>
</dbReference>
<evidence type="ECO:0000256" key="2">
    <source>
        <dbReference type="ARBA" id="ARBA00022490"/>
    </source>
</evidence>
<dbReference type="PROSITE" id="PS50222">
    <property type="entry name" value="EF_HAND_2"/>
    <property type="match status" value="3"/>
</dbReference>
<feature type="chain" id="PRO_5034982689" description="EF-hand domain-containing protein" evidence="6">
    <location>
        <begin position="32"/>
        <end position="283"/>
    </location>
</feature>
<dbReference type="Gene3D" id="1.10.238.10">
    <property type="entry name" value="EF-hand"/>
    <property type="match status" value="2"/>
</dbReference>
<evidence type="ECO:0000313" key="8">
    <source>
        <dbReference type="Ensembl" id="ENSCHIP00010030783.1"/>
    </source>
</evidence>
<feature type="signal peptide" evidence="6">
    <location>
        <begin position="1"/>
        <end position="31"/>
    </location>
</feature>
<sequence length="283" mass="31468">MKMGPVWCSLAADSSRFPVLLLLSASSGVVRVGCSPALPVPHLNATGARRVKQLVQSHPELDWNPVLPALASVLTTLLKEVRPQPHCLWGRGLEEKAAESACGPLRPRAPSGSRMPPFTVGTSSWAPCIQDRELGPEELDELQAAFEEFDTDHDGYIGYRSLGECMRTLGYMPTEMELIEVSQHVKMRMGGRVDFEEFVEMMGPKLREETAHMLGLRELRIAFREFDRDRDGRITVAELREAAPALLGEPLVGPELDEMLQEVDLNGDGTVDFDEFVMMLSRH</sequence>
<evidence type="ECO:0000259" key="7">
    <source>
        <dbReference type="PROSITE" id="PS50222"/>
    </source>
</evidence>
<dbReference type="InterPro" id="IPR002048">
    <property type="entry name" value="EF_hand_dom"/>
</dbReference>
<evidence type="ECO:0000256" key="3">
    <source>
        <dbReference type="ARBA" id="ARBA00022723"/>
    </source>
</evidence>
<organism evidence="8">
    <name type="scientific">Capra hircus</name>
    <name type="common">Goat</name>
    <dbReference type="NCBI Taxonomy" id="9925"/>
    <lineage>
        <taxon>Eukaryota</taxon>
        <taxon>Metazoa</taxon>
        <taxon>Chordata</taxon>
        <taxon>Craniata</taxon>
        <taxon>Vertebrata</taxon>
        <taxon>Euteleostomi</taxon>
        <taxon>Mammalia</taxon>
        <taxon>Eutheria</taxon>
        <taxon>Laurasiatheria</taxon>
        <taxon>Artiodactyla</taxon>
        <taxon>Ruminantia</taxon>
        <taxon>Pecora</taxon>
        <taxon>Bovidae</taxon>
        <taxon>Caprinae</taxon>
        <taxon>Capra</taxon>
    </lineage>
</organism>
<evidence type="ECO:0000256" key="1">
    <source>
        <dbReference type="ARBA" id="ARBA00004496"/>
    </source>
</evidence>
<dbReference type="Pfam" id="PF13499">
    <property type="entry name" value="EF-hand_7"/>
    <property type="match status" value="1"/>
</dbReference>
<evidence type="ECO:0000256" key="6">
    <source>
        <dbReference type="SAM" id="SignalP"/>
    </source>
</evidence>
<dbReference type="Pfam" id="PF00036">
    <property type="entry name" value="EF-hand_1"/>
    <property type="match status" value="1"/>
</dbReference>
<comment type="subcellular location">
    <subcellularLocation>
        <location evidence="1">Cytoplasm</location>
    </subcellularLocation>
</comment>
<dbReference type="InterPro" id="IPR043582">
    <property type="entry name" value="CaBP1/2/4/5"/>
</dbReference>
<dbReference type="InterPro" id="IPR018247">
    <property type="entry name" value="EF_Hand_1_Ca_BS"/>
</dbReference>
<reference evidence="8" key="2">
    <citation type="submission" date="2025-08" db="UniProtKB">
        <authorList>
            <consortium name="Ensembl"/>
        </authorList>
    </citation>
    <scope>IDENTIFICATION</scope>
</reference>
<dbReference type="FunFam" id="1.10.238.10:FF:000037">
    <property type="entry name" value="calcium-binding protein 1 isoform X2"/>
    <property type="match status" value="1"/>
</dbReference>
<dbReference type="InterPro" id="IPR011992">
    <property type="entry name" value="EF-hand-dom_pair"/>
</dbReference>
<keyword evidence="2" id="KW-0963">Cytoplasm</keyword>
<dbReference type="PANTHER" id="PTHR45917">
    <property type="entry name" value="CALCIUM-BINDING PROTEIN 1-RELATED"/>
    <property type="match status" value="1"/>
</dbReference>
<dbReference type="GO" id="GO:0007601">
    <property type="term" value="P:visual perception"/>
    <property type="evidence" value="ECO:0007669"/>
    <property type="project" value="TreeGrafter"/>
</dbReference>